<dbReference type="Gene3D" id="3.40.50.1820">
    <property type="entry name" value="alpha/beta hydrolase"/>
    <property type="match status" value="1"/>
</dbReference>
<gene>
    <name evidence="3" type="ORF">LITE_LOCUS9842</name>
</gene>
<dbReference type="PANTHER" id="PTHR45763">
    <property type="entry name" value="HYDROLASE, ALPHA/BETA FOLD FAMILY PROTEIN, EXPRESSED-RELATED"/>
    <property type="match status" value="1"/>
</dbReference>
<evidence type="ECO:0000313" key="3">
    <source>
        <dbReference type="EMBL" id="CAI0398273.1"/>
    </source>
</evidence>
<comment type="caution">
    <text evidence="3">The sequence shown here is derived from an EMBL/GenBank/DDBJ whole genome shotgun (WGS) entry which is preliminary data.</text>
</comment>
<dbReference type="InterPro" id="IPR029058">
    <property type="entry name" value="AB_hydrolase_fold"/>
</dbReference>
<reference evidence="3" key="1">
    <citation type="submission" date="2022-08" db="EMBL/GenBank/DDBJ databases">
        <authorList>
            <person name="Gutierrez-Valencia J."/>
        </authorList>
    </citation>
    <scope>NUCLEOTIDE SEQUENCE</scope>
</reference>
<protein>
    <recommendedName>
        <fullName evidence="2">AB hydrolase-1 domain-containing protein</fullName>
    </recommendedName>
</protein>
<dbReference type="PANTHER" id="PTHR45763:SF28">
    <property type="entry name" value="ALPHA_BETA-HYDROLASES SUPERFAMILY PROTEIN"/>
    <property type="match status" value="1"/>
</dbReference>
<accession>A0AAV0INE5</accession>
<proteinExistence type="predicted"/>
<keyword evidence="4" id="KW-1185">Reference proteome</keyword>
<evidence type="ECO:0000259" key="2">
    <source>
        <dbReference type="Pfam" id="PF12697"/>
    </source>
</evidence>
<evidence type="ECO:0000256" key="1">
    <source>
        <dbReference type="SAM" id="MobiDB-lite"/>
    </source>
</evidence>
<name>A0AAV0INE5_9ROSI</name>
<feature type="compositionally biased region" description="Basic and acidic residues" evidence="1">
    <location>
        <begin position="57"/>
        <end position="67"/>
    </location>
</feature>
<feature type="compositionally biased region" description="Pro residues" evidence="1">
    <location>
        <begin position="33"/>
        <end position="42"/>
    </location>
</feature>
<dbReference type="InterPro" id="IPR000073">
    <property type="entry name" value="AB_hydrolase_1"/>
</dbReference>
<dbReference type="EMBL" id="CAMGYJ010000004">
    <property type="protein sequence ID" value="CAI0398273.1"/>
    <property type="molecule type" value="Genomic_DNA"/>
</dbReference>
<feature type="compositionally biased region" description="Polar residues" evidence="1">
    <location>
        <begin position="47"/>
        <end position="56"/>
    </location>
</feature>
<dbReference type="AlphaFoldDB" id="A0AAV0INE5"/>
<dbReference type="Pfam" id="PF12697">
    <property type="entry name" value="Abhydrolase_6"/>
    <property type="match status" value="1"/>
</dbReference>
<dbReference type="FunFam" id="3.40.50.1820:FF:000270">
    <property type="entry name" value="Alpha/beta-Hydrolases superfamily protein"/>
    <property type="match status" value="1"/>
</dbReference>
<dbReference type="SUPFAM" id="SSF53474">
    <property type="entry name" value="alpha/beta-Hydrolases"/>
    <property type="match status" value="1"/>
</dbReference>
<feature type="domain" description="AB hydrolase-1" evidence="2">
    <location>
        <begin position="153"/>
        <end position="423"/>
    </location>
</feature>
<evidence type="ECO:0000313" key="4">
    <source>
        <dbReference type="Proteomes" id="UP001154282"/>
    </source>
</evidence>
<sequence length="449" mass="50792">MRYLQKIKLLSNQQSRRSRRRSNQATASHKIPGAPPPPPSPPWLASQLRSKSSQSHGGEEGFRDPRGRAHWVPETTLSTSKFNQSGMVSTTAVVLLIGLMGMVYQATQLTPPPQSDPNAEEHADGSMRIRLSDGRYLAYREKGVPRNKAKYKIILVHGFGSSKEMNFLAPEDVVVSADFQELIEELGICFLQFDRAGYGESDPNPKRSVKSEALDIEELADQLELGSKFYVIGVSMGSYPIWSCLKYIPNRQVNLLAGAALIVPVVNYNWRSLPQSLIRDDYRRRLVQLTYLFSSYAPGLLHWWVSQQWLPSNSVLERNPVFFNPHDIEILKKIPGFPMLSKAKLVEREVFDTLRHDFLVGFGDWEFDPTDLENPFPSNTSNVHIWQGLGDRVVPFQLQRFISGKLPWIRYHEVPEGGHLIVHYSGLGEAVLKSLLLGEEPLTLNHVQP</sequence>
<feature type="region of interest" description="Disordered" evidence="1">
    <location>
        <begin position="1"/>
        <end position="70"/>
    </location>
</feature>
<dbReference type="Proteomes" id="UP001154282">
    <property type="component" value="Unassembled WGS sequence"/>
</dbReference>
<organism evidence="3 4">
    <name type="scientific">Linum tenue</name>
    <dbReference type="NCBI Taxonomy" id="586396"/>
    <lineage>
        <taxon>Eukaryota</taxon>
        <taxon>Viridiplantae</taxon>
        <taxon>Streptophyta</taxon>
        <taxon>Embryophyta</taxon>
        <taxon>Tracheophyta</taxon>
        <taxon>Spermatophyta</taxon>
        <taxon>Magnoliopsida</taxon>
        <taxon>eudicotyledons</taxon>
        <taxon>Gunneridae</taxon>
        <taxon>Pentapetalae</taxon>
        <taxon>rosids</taxon>
        <taxon>fabids</taxon>
        <taxon>Malpighiales</taxon>
        <taxon>Linaceae</taxon>
        <taxon>Linum</taxon>
    </lineage>
</organism>